<feature type="compositionally biased region" description="Basic residues" evidence="1">
    <location>
        <begin position="115"/>
        <end position="124"/>
    </location>
</feature>
<gene>
    <name evidence="2" type="ORF">OXD698_LOCUS39196</name>
</gene>
<sequence length="124" mass="14603">TYLYILNEKQHQSNYIRKFCKECNIELEDEPSSSLIDRLEEIENIDPLLNKEIELNDENLFIDSKQDSPAEIRNISQIFQAEPMSTDPQISHKRNANQLLDEQASYDENTPPTKRPTRLTRRKP</sequence>
<proteinExistence type="predicted"/>
<dbReference type="AlphaFoldDB" id="A0A819ZBF5"/>
<feature type="region of interest" description="Disordered" evidence="1">
    <location>
        <begin position="82"/>
        <end position="124"/>
    </location>
</feature>
<accession>A0A819ZBF5</accession>
<dbReference type="EMBL" id="CAJOAZ010007827">
    <property type="protein sequence ID" value="CAF4171488.1"/>
    <property type="molecule type" value="Genomic_DNA"/>
</dbReference>
<reference evidence="2" key="1">
    <citation type="submission" date="2021-02" db="EMBL/GenBank/DDBJ databases">
        <authorList>
            <person name="Nowell W R."/>
        </authorList>
    </citation>
    <scope>NUCLEOTIDE SEQUENCE</scope>
</reference>
<name>A0A819ZBF5_9BILA</name>
<evidence type="ECO:0000256" key="1">
    <source>
        <dbReference type="SAM" id="MobiDB-lite"/>
    </source>
</evidence>
<comment type="caution">
    <text evidence="2">The sequence shown here is derived from an EMBL/GenBank/DDBJ whole genome shotgun (WGS) entry which is preliminary data.</text>
</comment>
<dbReference type="Proteomes" id="UP000663844">
    <property type="component" value="Unassembled WGS sequence"/>
</dbReference>
<protein>
    <submittedName>
        <fullName evidence="2">Uncharacterized protein</fullName>
    </submittedName>
</protein>
<evidence type="ECO:0000313" key="3">
    <source>
        <dbReference type="Proteomes" id="UP000663844"/>
    </source>
</evidence>
<feature type="non-terminal residue" evidence="2">
    <location>
        <position position="1"/>
    </location>
</feature>
<organism evidence="2 3">
    <name type="scientific">Adineta steineri</name>
    <dbReference type="NCBI Taxonomy" id="433720"/>
    <lineage>
        <taxon>Eukaryota</taxon>
        <taxon>Metazoa</taxon>
        <taxon>Spiralia</taxon>
        <taxon>Gnathifera</taxon>
        <taxon>Rotifera</taxon>
        <taxon>Eurotatoria</taxon>
        <taxon>Bdelloidea</taxon>
        <taxon>Adinetida</taxon>
        <taxon>Adinetidae</taxon>
        <taxon>Adineta</taxon>
    </lineage>
</organism>
<evidence type="ECO:0000313" key="2">
    <source>
        <dbReference type="EMBL" id="CAF4171488.1"/>
    </source>
</evidence>